<reference evidence="5 6" key="1">
    <citation type="submission" date="2019-06" db="EMBL/GenBank/DDBJ databases">
        <authorList>
            <person name="Li M."/>
        </authorList>
    </citation>
    <scope>NUCLEOTIDE SEQUENCE [LARGE SCALE GENOMIC DNA]</scope>
    <source>
        <strain evidence="5 6">BGMRC2036</strain>
    </source>
</reference>
<evidence type="ECO:0000259" key="4">
    <source>
        <dbReference type="PROSITE" id="PS50932"/>
    </source>
</evidence>
<dbReference type="CDD" id="cd01392">
    <property type="entry name" value="HTH_LacI"/>
    <property type="match status" value="1"/>
</dbReference>
<dbReference type="PROSITE" id="PS50932">
    <property type="entry name" value="HTH_LACI_2"/>
    <property type="match status" value="1"/>
</dbReference>
<evidence type="ECO:0000256" key="2">
    <source>
        <dbReference type="ARBA" id="ARBA00023125"/>
    </source>
</evidence>
<sequence length="338" mass="36234">MTSRPTIIDVARKAGVSKSTVSLVLQNSPVVRDETRALVREAMAELGYVYNRAAANLRSANAGLIGLVINDLRNPFFTEFAISLQMALSARGYAAVVANTDEDPALQAQMIAAMIEHGVSAFIISPAYGEVEMAFEAIARAGIPAMQVLRKVDPDTARFPFAAPDYRKGGEIATAHLIASGARKIAFVGGIEGRTVTHERMTGYLTALSRAGLEPVFIEGRPTQAFGREAVKRLEREHADVDAALCFNDLVALGMLSGCAERGRPVAEALKIVGFDDIEEAALAWPSLTSVRCDIAGFGKAMAETMLAWLEESRQPAPETITPVTLALRDSSAKRNLS</sequence>
<organism evidence="5 6">
    <name type="scientific">Martelella alba</name>
    <dbReference type="NCBI Taxonomy" id="2590451"/>
    <lineage>
        <taxon>Bacteria</taxon>
        <taxon>Pseudomonadati</taxon>
        <taxon>Pseudomonadota</taxon>
        <taxon>Alphaproteobacteria</taxon>
        <taxon>Hyphomicrobiales</taxon>
        <taxon>Aurantimonadaceae</taxon>
        <taxon>Martelella</taxon>
    </lineage>
</organism>
<dbReference type="EMBL" id="VHLG01000016">
    <property type="protein sequence ID" value="TPW27628.1"/>
    <property type="molecule type" value="Genomic_DNA"/>
</dbReference>
<evidence type="ECO:0000256" key="3">
    <source>
        <dbReference type="ARBA" id="ARBA00023163"/>
    </source>
</evidence>
<dbReference type="GO" id="GO:0000976">
    <property type="term" value="F:transcription cis-regulatory region binding"/>
    <property type="evidence" value="ECO:0007669"/>
    <property type="project" value="TreeGrafter"/>
</dbReference>
<dbReference type="OrthoDB" id="7325800at2"/>
<dbReference type="InterPro" id="IPR046335">
    <property type="entry name" value="LacI/GalR-like_sensor"/>
</dbReference>
<dbReference type="InterPro" id="IPR000843">
    <property type="entry name" value="HTH_LacI"/>
</dbReference>
<dbReference type="RefSeq" id="WP_141150728.1">
    <property type="nucleotide sequence ID" value="NZ_VHLG01000016.1"/>
</dbReference>
<name>A0A506U2D4_9HYPH</name>
<keyword evidence="1" id="KW-0805">Transcription regulation</keyword>
<dbReference type="Pfam" id="PF13377">
    <property type="entry name" value="Peripla_BP_3"/>
    <property type="match status" value="1"/>
</dbReference>
<protein>
    <submittedName>
        <fullName evidence="5">Substrate-binding domain-containing protein</fullName>
    </submittedName>
</protein>
<dbReference type="PANTHER" id="PTHR30146">
    <property type="entry name" value="LACI-RELATED TRANSCRIPTIONAL REPRESSOR"/>
    <property type="match status" value="1"/>
</dbReference>
<dbReference type="SMART" id="SM00354">
    <property type="entry name" value="HTH_LACI"/>
    <property type="match status" value="1"/>
</dbReference>
<keyword evidence="6" id="KW-1185">Reference proteome</keyword>
<dbReference type="Pfam" id="PF00356">
    <property type="entry name" value="LacI"/>
    <property type="match status" value="1"/>
</dbReference>
<feature type="domain" description="HTH lacI-type" evidence="4">
    <location>
        <begin position="5"/>
        <end position="59"/>
    </location>
</feature>
<comment type="caution">
    <text evidence="5">The sequence shown here is derived from an EMBL/GenBank/DDBJ whole genome shotgun (WGS) entry which is preliminary data.</text>
</comment>
<evidence type="ECO:0000256" key="1">
    <source>
        <dbReference type="ARBA" id="ARBA00023015"/>
    </source>
</evidence>
<dbReference type="InterPro" id="IPR010982">
    <property type="entry name" value="Lambda_DNA-bd_dom_sf"/>
</dbReference>
<dbReference type="SUPFAM" id="SSF53822">
    <property type="entry name" value="Periplasmic binding protein-like I"/>
    <property type="match status" value="1"/>
</dbReference>
<dbReference type="InterPro" id="IPR028082">
    <property type="entry name" value="Peripla_BP_I"/>
</dbReference>
<dbReference type="Gene3D" id="1.10.260.40">
    <property type="entry name" value="lambda repressor-like DNA-binding domains"/>
    <property type="match status" value="1"/>
</dbReference>
<evidence type="ECO:0000313" key="5">
    <source>
        <dbReference type="EMBL" id="TPW27628.1"/>
    </source>
</evidence>
<keyword evidence="3" id="KW-0804">Transcription</keyword>
<dbReference type="Proteomes" id="UP000318801">
    <property type="component" value="Unassembled WGS sequence"/>
</dbReference>
<dbReference type="Gene3D" id="3.40.50.2300">
    <property type="match status" value="2"/>
</dbReference>
<proteinExistence type="predicted"/>
<dbReference type="AlphaFoldDB" id="A0A506U2D4"/>
<dbReference type="CDD" id="cd06289">
    <property type="entry name" value="PBP1_MalI-like"/>
    <property type="match status" value="1"/>
</dbReference>
<evidence type="ECO:0000313" key="6">
    <source>
        <dbReference type="Proteomes" id="UP000318801"/>
    </source>
</evidence>
<dbReference type="GO" id="GO:0003700">
    <property type="term" value="F:DNA-binding transcription factor activity"/>
    <property type="evidence" value="ECO:0007669"/>
    <property type="project" value="TreeGrafter"/>
</dbReference>
<dbReference type="PANTHER" id="PTHR30146:SF109">
    <property type="entry name" value="HTH-TYPE TRANSCRIPTIONAL REGULATOR GALS"/>
    <property type="match status" value="1"/>
</dbReference>
<accession>A0A506U2D4</accession>
<dbReference type="PROSITE" id="PS00356">
    <property type="entry name" value="HTH_LACI_1"/>
    <property type="match status" value="1"/>
</dbReference>
<keyword evidence="2" id="KW-0238">DNA-binding</keyword>
<dbReference type="SUPFAM" id="SSF47413">
    <property type="entry name" value="lambda repressor-like DNA-binding domains"/>
    <property type="match status" value="1"/>
</dbReference>
<gene>
    <name evidence="5" type="ORF">FJU08_19490</name>
</gene>